<evidence type="ECO:0000313" key="3">
    <source>
        <dbReference type="Proteomes" id="UP000325598"/>
    </source>
</evidence>
<dbReference type="InterPro" id="IPR023393">
    <property type="entry name" value="START-like_dom_sf"/>
</dbReference>
<name>A0A5J4LAI3_9ACTN</name>
<dbReference type="AlphaFoldDB" id="A0A5J4LAI3"/>
<sequence length="157" mass="17329">MRCAELTLLVDESPAEVLDALAGLSGFAAHAPDVRSVAVTPDPRHPGESVSRWEVHFRSGTLRWSERDRVDRDNLRIDFVQEDGDFQHFEGSWRLREIPSGCEIRFTARFDFGVASLAQLLDPAAERVLKDNVARALAGWFTGTRRAGAVPAAAGRS</sequence>
<reference evidence="2 3" key="1">
    <citation type="submission" date="2019-10" db="EMBL/GenBank/DDBJ databases">
        <title>Whole genome shotgun sequence of Streptomyces angustmyceticus NBRC 3934.</title>
        <authorList>
            <person name="Hosoyama A."/>
            <person name="Ichikawa N."/>
            <person name="Kimura A."/>
            <person name="Kitahashi Y."/>
            <person name="Komaki H."/>
            <person name="Uohara A."/>
        </authorList>
    </citation>
    <scope>NUCLEOTIDE SEQUENCE [LARGE SCALE GENOMIC DNA]</scope>
    <source>
        <strain evidence="2 3">NBRC 3934</strain>
    </source>
</reference>
<comment type="caution">
    <text evidence="2">The sequence shown here is derived from an EMBL/GenBank/DDBJ whole genome shotgun (WGS) entry which is preliminary data.</text>
</comment>
<proteinExistence type="predicted"/>
<dbReference type="InterPro" id="IPR005031">
    <property type="entry name" value="COQ10_START"/>
</dbReference>
<dbReference type="Gene3D" id="3.30.530.20">
    <property type="match status" value="1"/>
</dbReference>
<dbReference type="SUPFAM" id="SSF55961">
    <property type="entry name" value="Bet v1-like"/>
    <property type="match status" value="1"/>
</dbReference>
<evidence type="ECO:0000259" key="1">
    <source>
        <dbReference type="Pfam" id="PF03364"/>
    </source>
</evidence>
<dbReference type="OrthoDB" id="9134299at2"/>
<dbReference type="Proteomes" id="UP000325598">
    <property type="component" value="Unassembled WGS sequence"/>
</dbReference>
<gene>
    <name evidence="2" type="ORF">San01_09670</name>
</gene>
<protein>
    <submittedName>
        <fullName evidence="2">Cyclase</fullName>
    </submittedName>
</protein>
<feature type="domain" description="Coenzyme Q-binding protein COQ10 START" evidence="1">
    <location>
        <begin position="13"/>
        <end position="135"/>
    </location>
</feature>
<keyword evidence="3" id="KW-1185">Reference proteome</keyword>
<organism evidence="2 3">
    <name type="scientific">Streptomyces angustmyceticus</name>
    <dbReference type="NCBI Taxonomy" id="285578"/>
    <lineage>
        <taxon>Bacteria</taxon>
        <taxon>Bacillati</taxon>
        <taxon>Actinomycetota</taxon>
        <taxon>Actinomycetes</taxon>
        <taxon>Kitasatosporales</taxon>
        <taxon>Streptomycetaceae</taxon>
        <taxon>Streptomyces</taxon>
    </lineage>
</organism>
<dbReference type="EMBL" id="BLAG01000005">
    <property type="protein sequence ID" value="GES28480.1"/>
    <property type="molecule type" value="Genomic_DNA"/>
</dbReference>
<accession>A0A5J4LAI3</accession>
<dbReference type="Pfam" id="PF03364">
    <property type="entry name" value="Polyketide_cyc"/>
    <property type="match status" value="1"/>
</dbReference>
<evidence type="ECO:0000313" key="2">
    <source>
        <dbReference type="EMBL" id="GES28480.1"/>
    </source>
</evidence>